<evidence type="ECO:0000313" key="1">
    <source>
        <dbReference type="EMBL" id="GBH22875.1"/>
    </source>
</evidence>
<proteinExistence type="predicted"/>
<protein>
    <submittedName>
        <fullName evidence="1">Uncharacterized protein</fullName>
    </submittedName>
</protein>
<dbReference type="AlphaFoldDB" id="A0A2V0RJZ5"/>
<comment type="caution">
    <text evidence="1">The sequence shown here is derived from an EMBL/GenBank/DDBJ whole genome shotgun (WGS) entry which is preliminary data.</text>
</comment>
<sequence length="880" mass="98175">MSKTVTVVRSPDQQEKEQIAQPIELTQDEEYIKIQKAIAEITYSSEGDLQEGKSPMEGLFFEKLREHIDVNVGGERLYNSLVKVRRHVENSTPWLRDRIGDRDLALTFSKDLIPITDSGPGGRESTVHSAQMSTILELQTFGREKAREYAEKNLYFSDGEFGTYTESRGRQYLSRVSTHAGIKDEYKEYASKAITGLYTYPGASVVGRDKEYTEVTILVNHHDSTPAPHKLYVSGRKMELILRDLSNAYTVYNDTIGPSFPRSLTVGYNVVSGIISAESLHVNKRLRDYGTEVTPSALKEALESDGTLQISSGRAVVSEQEYVNEKIEVLNGWKGCRRLVCKVTAKVQARRLSSAPSVQRMPAVGEIEVGFIVVVMETQPQTAGGPIIGEVVFLITVIPNETMGMPYVVTTGVSQSPYGPPIAGINFPVVTIVPNAGDEISITQKMQQEVNDTITLGDGFVGISGVYREKDQVPNTMKGIEMHDVSLLPDDVKMILYQVMLKLIHIKTFRGVISHTGDTWDQIITAREGYVAPAAIEEFLAKNRIPMIGAGGSVWHPHYEHGNMRRYDVQDLLAYWAMSYLFNVTIRGMKGKIMHTMNYWRATTAALPPCVFPTRTIAWNISASLLMNALECGKRSGVKSTLTEKRGKMSNLHKDRVVGFAHTEFSNDPRSTIITAPLREDDPVKGRPYVCDTSGNLHAHELQIAECCVQLERSSRTVVVEWNPLETRNVDTEMFGAEIAKTLKRFGDIDHGEIVEEGKMIVEYARSTAAERCHASITKFADKIRLHTSNNQSGEMAIYTPRYMVVVSYYKGKATAYLHSGPRPSRIAPSFHDRKAVSRLEHTAQMVHYASIGRSGALGYIKGFIDNFDTIMENLLEGDE</sequence>
<organism evidence="1">
    <name type="scientific">viral metagenome</name>
    <dbReference type="NCBI Taxonomy" id="1070528"/>
    <lineage>
        <taxon>unclassified sequences</taxon>
        <taxon>metagenomes</taxon>
        <taxon>organismal metagenomes</taxon>
    </lineage>
</organism>
<accession>A0A2V0RJZ5</accession>
<name>A0A2V0RJZ5_9ZZZZ</name>
<reference evidence="1" key="1">
    <citation type="submission" date="2017-04" db="EMBL/GenBank/DDBJ databases">
        <title>Unveiling RNA virosphere associated with marine microorganisms.</title>
        <authorList>
            <person name="Urayama S."/>
            <person name="Takaki Y."/>
            <person name="Nishi S."/>
            <person name="Yoshida Y."/>
            <person name="Deguchi S."/>
            <person name="Takai K."/>
            <person name="Nunoura T."/>
        </authorList>
    </citation>
    <scope>NUCLEOTIDE SEQUENCE</scope>
</reference>
<dbReference type="EMBL" id="BDQE01000141">
    <property type="protein sequence ID" value="GBH22875.1"/>
    <property type="molecule type" value="Genomic_RNA"/>
</dbReference>